<feature type="region of interest" description="Disordered" evidence="1">
    <location>
        <begin position="453"/>
        <end position="486"/>
    </location>
</feature>
<evidence type="ECO:0000256" key="1">
    <source>
        <dbReference type="SAM" id="MobiDB-lite"/>
    </source>
</evidence>
<name>A0A482V9I6_ASBVE</name>
<dbReference type="GO" id="GO:0005634">
    <property type="term" value="C:nucleus"/>
    <property type="evidence" value="ECO:0007669"/>
    <property type="project" value="TreeGrafter"/>
</dbReference>
<feature type="compositionally biased region" description="Low complexity" evidence="1">
    <location>
        <begin position="210"/>
        <end position="219"/>
    </location>
</feature>
<feature type="region of interest" description="Disordered" evidence="1">
    <location>
        <begin position="281"/>
        <end position="311"/>
    </location>
</feature>
<comment type="caution">
    <text evidence="2">The sequence shown here is derived from an EMBL/GenBank/DDBJ whole genome shotgun (WGS) entry which is preliminary data.</text>
</comment>
<feature type="compositionally biased region" description="Low complexity" evidence="1">
    <location>
        <begin position="457"/>
        <end position="475"/>
    </location>
</feature>
<dbReference type="AlphaFoldDB" id="A0A482V9I6"/>
<organism evidence="2 3">
    <name type="scientific">Asbolus verrucosus</name>
    <name type="common">Desert ironclad beetle</name>
    <dbReference type="NCBI Taxonomy" id="1661398"/>
    <lineage>
        <taxon>Eukaryota</taxon>
        <taxon>Metazoa</taxon>
        <taxon>Ecdysozoa</taxon>
        <taxon>Arthropoda</taxon>
        <taxon>Hexapoda</taxon>
        <taxon>Insecta</taxon>
        <taxon>Pterygota</taxon>
        <taxon>Neoptera</taxon>
        <taxon>Endopterygota</taxon>
        <taxon>Coleoptera</taxon>
        <taxon>Polyphaga</taxon>
        <taxon>Cucujiformia</taxon>
        <taxon>Tenebrionidae</taxon>
        <taxon>Pimeliinae</taxon>
        <taxon>Asbolus</taxon>
    </lineage>
</organism>
<feature type="compositionally biased region" description="Basic and acidic residues" evidence="1">
    <location>
        <begin position="86"/>
        <end position="99"/>
    </location>
</feature>
<feature type="region of interest" description="Disordered" evidence="1">
    <location>
        <begin position="137"/>
        <end position="165"/>
    </location>
</feature>
<feature type="compositionally biased region" description="Polar residues" evidence="1">
    <location>
        <begin position="229"/>
        <end position="242"/>
    </location>
</feature>
<keyword evidence="3" id="KW-1185">Reference proteome</keyword>
<proteinExistence type="predicted"/>
<dbReference type="EMBL" id="QDEB01124712">
    <property type="protein sequence ID" value="RZB39850.1"/>
    <property type="molecule type" value="Genomic_DNA"/>
</dbReference>
<dbReference type="GO" id="GO:0005886">
    <property type="term" value="C:plasma membrane"/>
    <property type="evidence" value="ECO:0007669"/>
    <property type="project" value="TreeGrafter"/>
</dbReference>
<dbReference type="OrthoDB" id="410721at2759"/>
<gene>
    <name evidence="2" type="ORF">BDFB_004579</name>
</gene>
<evidence type="ECO:0000313" key="3">
    <source>
        <dbReference type="Proteomes" id="UP000292052"/>
    </source>
</evidence>
<sequence length="642" mass="71786">MQKQIDALIEHKCKQLSKNNSGKGNAIHLEKWMKGQLDIDIADEAELEPLSEEWTEEMLRKRSQELQLIDAQGNVTCRTETKRDESRCEDINLSDHDQSPSKSTTTESQVTVRSSPLVPETVPVCRQCHKNCLPSVNNSVKSATRSNNHKENVDDVNCNKDVNDNKDDGEDWRPLLLMGLSAINPAASLVKLDPFSAPIPQINVAPPTPESSTKTTSNSDPKTKEGSCSCRNSRPEINNLDLSNDVDISPDDSPQTEEHPYHSLSSSNLTLRRFGTVSSLERLGAEENEDHWEDRNSSETDEDREEQGGIDNEAFYHSSIRSWTAKAGSFVAEKMSFFERLGEDYRNTGKFFERYLKTAEETVNGDDLQEDETSGATSGEEIWGTPTSGGEMDDPLSSPNYEGKQSPYDGSISSDNGDDTELMMDELLMTPPISGAIMRGLLPRRTLEPLIEEDCSESCSPTSSGTPTEPSVSPEQGNGTGDVADTCSTAAENQKETPNTEKMGTESAVVTSETNVVPKIHRSESYRRIVEAAEEVDDSLGFFNRFKPTVKFINIERVPRSKSVKIFEFFNMRRERRIHQTIPEGRQLIKIFSKEGTISDNVPTSYSGKPLSPRRLKDKQLDRRFWKQLSRRRGNKMSNLPA</sequence>
<feature type="compositionally biased region" description="Basic and acidic residues" evidence="1">
    <location>
        <begin position="148"/>
        <end position="165"/>
    </location>
</feature>
<reference evidence="2 3" key="1">
    <citation type="submission" date="2017-03" db="EMBL/GenBank/DDBJ databases">
        <title>Genome of the blue death feigning beetle - Asbolus verrucosus.</title>
        <authorList>
            <person name="Rider S.D."/>
        </authorList>
    </citation>
    <scope>NUCLEOTIDE SEQUENCE [LARGE SCALE GENOMIC DNA]</scope>
    <source>
        <strain evidence="2">Butters</strain>
        <tissue evidence="2">Head and leg muscle</tissue>
    </source>
</reference>
<dbReference type="Proteomes" id="UP000292052">
    <property type="component" value="Unassembled WGS sequence"/>
</dbReference>
<dbReference type="STRING" id="1661398.A0A482V9I6"/>
<accession>A0A482V9I6</accession>
<feature type="compositionally biased region" description="Polar residues" evidence="1">
    <location>
        <begin position="137"/>
        <end position="146"/>
    </location>
</feature>
<feature type="region of interest" description="Disordered" evidence="1">
    <location>
        <begin position="201"/>
        <end position="266"/>
    </location>
</feature>
<evidence type="ECO:0000313" key="2">
    <source>
        <dbReference type="EMBL" id="RZB39850.1"/>
    </source>
</evidence>
<feature type="region of interest" description="Disordered" evidence="1">
    <location>
        <begin position="86"/>
        <end position="115"/>
    </location>
</feature>
<dbReference type="PANTHER" id="PTHR46848:SF1">
    <property type="entry name" value="REGULATOR OF G-PROTEIN SIGNALING 3"/>
    <property type="match status" value="1"/>
</dbReference>
<dbReference type="PANTHER" id="PTHR46848">
    <property type="entry name" value="REGULATOR OF G-PROTEIN SIGNALING 3"/>
    <property type="match status" value="1"/>
</dbReference>
<feature type="compositionally biased region" description="Acidic residues" evidence="1">
    <location>
        <begin position="363"/>
        <end position="373"/>
    </location>
</feature>
<feature type="compositionally biased region" description="Polar residues" evidence="1">
    <location>
        <begin position="100"/>
        <end position="114"/>
    </location>
</feature>
<feature type="region of interest" description="Disordered" evidence="1">
    <location>
        <begin position="362"/>
        <end position="417"/>
    </location>
</feature>
<protein>
    <submittedName>
        <fullName evidence="2">Uncharacterized protein</fullName>
    </submittedName>
</protein>